<evidence type="ECO:0000256" key="7">
    <source>
        <dbReference type="SAM" id="Phobius"/>
    </source>
</evidence>
<evidence type="ECO:0000256" key="3">
    <source>
        <dbReference type="ARBA" id="ARBA00022692"/>
    </source>
</evidence>
<dbReference type="InterPro" id="IPR052983">
    <property type="entry name" value="MFS_Riboflavin_Transporter"/>
</dbReference>
<proteinExistence type="predicted"/>
<feature type="transmembrane region" description="Helical" evidence="7">
    <location>
        <begin position="83"/>
        <end position="103"/>
    </location>
</feature>
<gene>
    <name evidence="8" type="ORF">RRG08_026991</name>
</gene>
<dbReference type="Gene3D" id="1.20.1250.20">
    <property type="entry name" value="MFS general substrate transporter like domains"/>
    <property type="match status" value="2"/>
</dbReference>
<accession>A0AAE1AJ94</accession>
<feature type="transmembrane region" description="Helical" evidence="7">
    <location>
        <begin position="373"/>
        <end position="391"/>
    </location>
</feature>
<feature type="region of interest" description="Disordered" evidence="6">
    <location>
        <begin position="220"/>
        <end position="269"/>
    </location>
</feature>
<dbReference type="EMBL" id="JAWDGP010001773">
    <property type="protein sequence ID" value="KAK3788256.1"/>
    <property type="molecule type" value="Genomic_DNA"/>
</dbReference>
<evidence type="ECO:0000313" key="9">
    <source>
        <dbReference type="Proteomes" id="UP001283361"/>
    </source>
</evidence>
<feature type="compositionally biased region" description="Polar residues" evidence="6">
    <location>
        <begin position="220"/>
        <end position="241"/>
    </location>
</feature>
<organism evidence="8 9">
    <name type="scientific">Elysia crispata</name>
    <name type="common">lettuce slug</name>
    <dbReference type="NCBI Taxonomy" id="231223"/>
    <lineage>
        <taxon>Eukaryota</taxon>
        <taxon>Metazoa</taxon>
        <taxon>Spiralia</taxon>
        <taxon>Lophotrochozoa</taxon>
        <taxon>Mollusca</taxon>
        <taxon>Gastropoda</taxon>
        <taxon>Heterobranchia</taxon>
        <taxon>Euthyneura</taxon>
        <taxon>Panpulmonata</taxon>
        <taxon>Sacoglossa</taxon>
        <taxon>Placobranchoidea</taxon>
        <taxon>Plakobranchidae</taxon>
        <taxon>Elysia</taxon>
    </lineage>
</organism>
<feature type="transmembrane region" description="Helical" evidence="7">
    <location>
        <begin position="400"/>
        <end position="423"/>
    </location>
</feature>
<comment type="subcellular location">
    <subcellularLocation>
        <location evidence="1">Membrane</location>
        <topology evidence="1">Multi-pass membrane protein</topology>
    </subcellularLocation>
</comment>
<feature type="transmembrane region" description="Helical" evidence="7">
    <location>
        <begin position="429"/>
        <end position="456"/>
    </location>
</feature>
<evidence type="ECO:0000256" key="5">
    <source>
        <dbReference type="ARBA" id="ARBA00023136"/>
    </source>
</evidence>
<reference evidence="8" key="1">
    <citation type="journal article" date="2023" name="G3 (Bethesda)">
        <title>A reference genome for the long-term kleptoplast-retaining sea slug Elysia crispata morphotype clarki.</title>
        <authorList>
            <person name="Eastman K.E."/>
            <person name="Pendleton A.L."/>
            <person name="Shaikh M.A."/>
            <person name="Suttiyut T."/>
            <person name="Ogas R."/>
            <person name="Tomko P."/>
            <person name="Gavelis G."/>
            <person name="Widhalm J.R."/>
            <person name="Wisecaver J.H."/>
        </authorList>
    </citation>
    <scope>NUCLEOTIDE SEQUENCE</scope>
    <source>
        <strain evidence="8">ECLA1</strain>
    </source>
</reference>
<dbReference type="Proteomes" id="UP001283361">
    <property type="component" value="Unassembled WGS sequence"/>
</dbReference>
<dbReference type="GO" id="GO:0022857">
    <property type="term" value="F:transmembrane transporter activity"/>
    <property type="evidence" value="ECO:0007669"/>
    <property type="project" value="InterPro"/>
</dbReference>
<dbReference type="GO" id="GO:0016020">
    <property type="term" value="C:membrane"/>
    <property type="evidence" value="ECO:0007669"/>
    <property type="project" value="UniProtKB-SubCell"/>
</dbReference>
<feature type="transmembrane region" description="Helical" evidence="7">
    <location>
        <begin position="143"/>
        <end position="167"/>
    </location>
</feature>
<protein>
    <submittedName>
        <fullName evidence="8">Uncharacterized protein</fullName>
    </submittedName>
</protein>
<dbReference type="PANTHER" id="PTHR43385:SF1">
    <property type="entry name" value="RIBOFLAVIN TRANSPORTER RIBJ"/>
    <property type="match status" value="1"/>
</dbReference>
<keyword evidence="2" id="KW-0813">Transport</keyword>
<evidence type="ECO:0000256" key="4">
    <source>
        <dbReference type="ARBA" id="ARBA00022989"/>
    </source>
</evidence>
<name>A0AAE1AJ94_9GAST</name>
<dbReference type="InterPro" id="IPR036259">
    <property type="entry name" value="MFS_trans_sf"/>
</dbReference>
<dbReference type="PANTHER" id="PTHR43385">
    <property type="entry name" value="RIBOFLAVIN TRANSPORTER RIBJ"/>
    <property type="match status" value="1"/>
</dbReference>
<keyword evidence="5 7" id="KW-0472">Membrane</keyword>
<dbReference type="Pfam" id="PF07690">
    <property type="entry name" value="MFS_1"/>
    <property type="match status" value="1"/>
</dbReference>
<dbReference type="SUPFAM" id="SSF103473">
    <property type="entry name" value="MFS general substrate transporter"/>
    <property type="match status" value="1"/>
</dbReference>
<sequence>MGQRKEKFGKVASLIGAHFLTAPSSFMWNYGNLSAYMESYFHMYCFPGCVDGDSQWIINLYAASFCPGLCLSGPICRHLGMRWAGIFAMIICNIGLISSAWTIRVSVIETSLLMGLLNGMGMGTSLCTAFMYVNAWAGKNKGLFVATVTSAPTILSILQNQIITIYVNPKNLKPDAVIGHKTYFSERAMLERVPTIVFILGLMTFGLQLIGNMLVSNPPSTLQNTSSQSRNDTEKANTNNACFKKSSDNHEQNNTDCHNPSTDSKDISGKQPFRYLSIDRTGDQSQKSISLQNNISDKQSTAVKSAGEISHDIEEGLASTEQLPHSYKPLEALKTGSFRALWLFVVALMYGLILKNNYYKQFGLLYIKNDRFLTLVGSLIPVTASIARITFGSLMDREILGIKSCMIITLSINSLLCMFWWFIPQVNGVAYMILILSLASVHSVTYTLAATGTLLLFGPSHFATNFALVYTAATVTSVVTALTVSPLLQALGWFWIFASCGIVSGIALLCTTLINMEKKKA</sequence>
<feature type="transmembrane region" description="Helical" evidence="7">
    <location>
        <begin position="56"/>
        <end position="76"/>
    </location>
</feature>
<feature type="transmembrane region" description="Helical" evidence="7">
    <location>
        <begin position="468"/>
        <end position="488"/>
    </location>
</feature>
<feature type="transmembrane region" description="Helical" evidence="7">
    <location>
        <begin position="115"/>
        <end position="136"/>
    </location>
</feature>
<evidence type="ECO:0000256" key="2">
    <source>
        <dbReference type="ARBA" id="ARBA00022448"/>
    </source>
</evidence>
<dbReference type="InterPro" id="IPR011701">
    <property type="entry name" value="MFS"/>
</dbReference>
<evidence type="ECO:0000313" key="8">
    <source>
        <dbReference type="EMBL" id="KAK3788256.1"/>
    </source>
</evidence>
<keyword evidence="9" id="KW-1185">Reference proteome</keyword>
<feature type="transmembrane region" description="Helical" evidence="7">
    <location>
        <begin position="193"/>
        <end position="215"/>
    </location>
</feature>
<evidence type="ECO:0000256" key="1">
    <source>
        <dbReference type="ARBA" id="ARBA00004141"/>
    </source>
</evidence>
<feature type="transmembrane region" description="Helical" evidence="7">
    <location>
        <begin position="336"/>
        <end position="353"/>
    </location>
</feature>
<evidence type="ECO:0000256" key="6">
    <source>
        <dbReference type="SAM" id="MobiDB-lite"/>
    </source>
</evidence>
<keyword evidence="3 7" id="KW-0812">Transmembrane</keyword>
<feature type="transmembrane region" description="Helical" evidence="7">
    <location>
        <begin position="12"/>
        <end position="31"/>
    </location>
</feature>
<feature type="transmembrane region" description="Helical" evidence="7">
    <location>
        <begin position="494"/>
        <end position="514"/>
    </location>
</feature>
<keyword evidence="4 7" id="KW-1133">Transmembrane helix</keyword>
<dbReference type="AlphaFoldDB" id="A0AAE1AJ94"/>
<comment type="caution">
    <text evidence="8">The sequence shown here is derived from an EMBL/GenBank/DDBJ whole genome shotgun (WGS) entry which is preliminary data.</text>
</comment>